<reference evidence="2 3" key="1">
    <citation type="journal article" date="2023" name="Sci. Data">
        <title>Genome assembly of the Korean intertidal mud-creeper Batillaria attramentaria.</title>
        <authorList>
            <person name="Patra A.K."/>
            <person name="Ho P.T."/>
            <person name="Jun S."/>
            <person name="Lee S.J."/>
            <person name="Kim Y."/>
            <person name="Won Y.J."/>
        </authorList>
    </citation>
    <scope>NUCLEOTIDE SEQUENCE [LARGE SCALE GENOMIC DNA]</scope>
    <source>
        <strain evidence="2">Wonlab-2016</strain>
    </source>
</reference>
<dbReference type="Proteomes" id="UP001519460">
    <property type="component" value="Unassembled WGS sequence"/>
</dbReference>
<proteinExistence type="predicted"/>
<feature type="compositionally biased region" description="Basic and acidic residues" evidence="1">
    <location>
        <begin position="24"/>
        <end position="36"/>
    </location>
</feature>
<gene>
    <name evidence="2" type="ORF">BaRGS_00039559</name>
</gene>
<dbReference type="AlphaFoldDB" id="A0ABD0J343"/>
<feature type="compositionally biased region" description="Polar residues" evidence="1">
    <location>
        <begin position="41"/>
        <end position="60"/>
    </location>
</feature>
<sequence>MHQGKPPWTGDNDGKNEVQFNTRGEPKPRRNSESKKPIATIQPNSHQNITIQPKSRQNNNPTKTPSQQSSQTSIATIQPNTLKRPKTHRVPAEAKEPNRILIALILQAWSD</sequence>
<feature type="compositionally biased region" description="Low complexity" evidence="1">
    <location>
        <begin position="61"/>
        <end position="79"/>
    </location>
</feature>
<dbReference type="EMBL" id="JACVVK020000700">
    <property type="protein sequence ID" value="KAK7454693.1"/>
    <property type="molecule type" value="Genomic_DNA"/>
</dbReference>
<feature type="region of interest" description="Disordered" evidence="1">
    <location>
        <begin position="1"/>
        <end position="95"/>
    </location>
</feature>
<evidence type="ECO:0000313" key="2">
    <source>
        <dbReference type="EMBL" id="KAK7454693.1"/>
    </source>
</evidence>
<name>A0ABD0J343_9CAEN</name>
<keyword evidence="3" id="KW-1185">Reference proteome</keyword>
<organism evidence="2 3">
    <name type="scientific">Batillaria attramentaria</name>
    <dbReference type="NCBI Taxonomy" id="370345"/>
    <lineage>
        <taxon>Eukaryota</taxon>
        <taxon>Metazoa</taxon>
        <taxon>Spiralia</taxon>
        <taxon>Lophotrochozoa</taxon>
        <taxon>Mollusca</taxon>
        <taxon>Gastropoda</taxon>
        <taxon>Caenogastropoda</taxon>
        <taxon>Sorbeoconcha</taxon>
        <taxon>Cerithioidea</taxon>
        <taxon>Batillariidae</taxon>
        <taxon>Batillaria</taxon>
    </lineage>
</organism>
<accession>A0ABD0J343</accession>
<protein>
    <submittedName>
        <fullName evidence="2">Uncharacterized protein</fullName>
    </submittedName>
</protein>
<evidence type="ECO:0000256" key="1">
    <source>
        <dbReference type="SAM" id="MobiDB-lite"/>
    </source>
</evidence>
<comment type="caution">
    <text evidence="2">The sequence shown here is derived from an EMBL/GenBank/DDBJ whole genome shotgun (WGS) entry which is preliminary data.</text>
</comment>
<evidence type="ECO:0000313" key="3">
    <source>
        <dbReference type="Proteomes" id="UP001519460"/>
    </source>
</evidence>